<dbReference type="AlphaFoldDB" id="A0A645C8N3"/>
<protein>
    <submittedName>
        <fullName evidence="2">Uncharacterized protein</fullName>
    </submittedName>
</protein>
<evidence type="ECO:0000313" key="2">
    <source>
        <dbReference type="EMBL" id="MPM70994.1"/>
    </source>
</evidence>
<comment type="caution">
    <text evidence="2">The sequence shown here is derived from an EMBL/GenBank/DDBJ whole genome shotgun (WGS) entry which is preliminary data.</text>
</comment>
<organism evidence="2">
    <name type="scientific">bioreactor metagenome</name>
    <dbReference type="NCBI Taxonomy" id="1076179"/>
    <lineage>
        <taxon>unclassified sequences</taxon>
        <taxon>metagenomes</taxon>
        <taxon>ecological metagenomes</taxon>
    </lineage>
</organism>
<sequence>MLRHIKNSHNDIKGIRNDQNSHKGFKNPFEKHKSFNIVEIILFNDHVYQLVAHHKGQNYTGNGDDDVIG</sequence>
<dbReference type="EMBL" id="VSSQ01023834">
    <property type="protein sequence ID" value="MPM70994.1"/>
    <property type="molecule type" value="Genomic_DNA"/>
</dbReference>
<feature type="compositionally biased region" description="Basic and acidic residues" evidence="1">
    <location>
        <begin position="8"/>
        <end position="21"/>
    </location>
</feature>
<reference evidence="2" key="1">
    <citation type="submission" date="2019-08" db="EMBL/GenBank/DDBJ databases">
        <authorList>
            <person name="Kucharzyk K."/>
            <person name="Murdoch R.W."/>
            <person name="Higgins S."/>
            <person name="Loffler F."/>
        </authorList>
    </citation>
    <scope>NUCLEOTIDE SEQUENCE</scope>
</reference>
<gene>
    <name evidence="2" type="ORF">SDC9_117957</name>
</gene>
<accession>A0A645C8N3</accession>
<name>A0A645C8N3_9ZZZZ</name>
<feature type="region of interest" description="Disordered" evidence="1">
    <location>
        <begin position="1"/>
        <end position="27"/>
    </location>
</feature>
<evidence type="ECO:0000256" key="1">
    <source>
        <dbReference type="SAM" id="MobiDB-lite"/>
    </source>
</evidence>
<proteinExistence type="predicted"/>